<evidence type="ECO:0000313" key="2">
    <source>
        <dbReference type="Proteomes" id="UP000814033"/>
    </source>
</evidence>
<reference evidence="1" key="1">
    <citation type="submission" date="2021-02" db="EMBL/GenBank/DDBJ databases">
        <authorList>
            <consortium name="DOE Joint Genome Institute"/>
            <person name="Ahrendt S."/>
            <person name="Looney B.P."/>
            <person name="Miyauchi S."/>
            <person name="Morin E."/>
            <person name="Drula E."/>
            <person name="Courty P.E."/>
            <person name="Chicoki N."/>
            <person name="Fauchery L."/>
            <person name="Kohler A."/>
            <person name="Kuo A."/>
            <person name="Labutti K."/>
            <person name="Pangilinan J."/>
            <person name="Lipzen A."/>
            <person name="Riley R."/>
            <person name="Andreopoulos W."/>
            <person name="He G."/>
            <person name="Johnson J."/>
            <person name="Barry K.W."/>
            <person name="Grigoriev I.V."/>
            <person name="Nagy L."/>
            <person name="Hibbett D."/>
            <person name="Henrissat B."/>
            <person name="Matheny P.B."/>
            <person name="Labbe J."/>
            <person name="Martin F."/>
        </authorList>
    </citation>
    <scope>NUCLEOTIDE SEQUENCE</scope>
    <source>
        <strain evidence="1">FP105234-sp</strain>
    </source>
</reference>
<feature type="non-terminal residue" evidence="1">
    <location>
        <position position="1"/>
    </location>
</feature>
<evidence type="ECO:0000313" key="1">
    <source>
        <dbReference type="EMBL" id="KAI0040770.1"/>
    </source>
</evidence>
<proteinExistence type="predicted"/>
<accession>A0ACB8RAF8</accession>
<comment type="caution">
    <text evidence="1">The sequence shown here is derived from an EMBL/GenBank/DDBJ whole genome shotgun (WGS) entry which is preliminary data.</text>
</comment>
<gene>
    <name evidence="1" type="ORF">FA95DRAFT_1472805</name>
</gene>
<dbReference type="Proteomes" id="UP000814033">
    <property type="component" value="Unassembled WGS sequence"/>
</dbReference>
<feature type="non-terminal residue" evidence="1">
    <location>
        <position position="865"/>
    </location>
</feature>
<dbReference type="EMBL" id="MU276169">
    <property type="protein sequence ID" value="KAI0040770.1"/>
    <property type="molecule type" value="Genomic_DNA"/>
</dbReference>
<sequence>VSLKQLPYTQEQRDAVQQLYDSKQETRLDFSDKQKDDQAAARALLVSHGLDIEARKALESRWSVQSSWRSAGRYRVLVQCRCGYSGSARQEADDRKATQNNASPSKKKWARSAPYDFTGCLAHADVTYSGAGDKLVLRVVGVLEHNEGCKAANLKRTPAIPLHRHVAEVALRQLKDGASITAIQTRNIELYSKRHYRDQASSDPLAANYRYQLLGSDFRSLYRAHHRSQGIDIRRPPEINIDGWLDSSSSSFRPEFHRSIFLYEPRTAQNDRFMLGICTPEMEEAAWEYVHESQLLIDGTFGLSTSRLLVWIAMGVNAERKGVPAAMMLFSAPTGAKATHAGYDTAVITHLLSSWKNWLSGRPLARGRIFYPWVAISDTDSRERGAMLIVWSLIVLLLCLYHVRHCWTNKRRSLVENVKSEAGDDKTHVLNRIRTMEDALIASTDHEAAKALIEVQRTEFTRLTKVSASRGIAEAALKYLDYLWNTWMPVGLWQSWSQFGRIAAAHRLKIDVTLVLTTTNYLESFNGKLKRKEVASEQHSGKRLRCDVLSYHLVFQVLPRVFASLRLRVDLQDWKGKRFDKAAGGVALAPSRRSTAEEKGIPLAYYTPHPSRDVAAADILKSGRLVPVPSLRPYEVWASCATSAAILSNDRYPRYWLTVHASGAANCTCPDWLQRGGLCKHLRALLISTTLILSRTSTAPPGTTLYQPPSSIEVAIQIRERNLQWYGVRSDGALTPALNRSTYPRGYCEPGPPPSMMVASPAAPDSIILPPSELADSLPCLDTEAELTELAEPDETAGESWHSKQGPNVQSNVDAVHLQMQQMVQQEVEHLLPRLHGLARVVGDMSSLEMTDSLVEFHALIGQLT</sequence>
<protein>
    <submittedName>
        <fullName evidence="1">Uncharacterized protein</fullName>
    </submittedName>
</protein>
<reference evidence="1" key="2">
    <citation type="journal article" date="2022" name="New Phytol.">
        <title>Evolutionary transition to the ectomycorrhizal habit in the genomes of a hyperdiverse lineage of mushroom-forming fungi.</title>
        <authorList>
            <person name="Looney B."/>
            <person name="Miyauchi S."/>
            <person name="Morin E."/>
            <person name="Drula E."/>
            <person name="Courty P.E."/>
            <person name="Kohler A."/>
            <person name="Kuo A."/>
            <person name="LaButti K."/>
            <person name="Pangilinan J."/>
            <person name="Lipzen A."/>
            <person name="Riley R."/>
            <person name="Andreopoulos W."/>
            <person name="He G."/>
            <person name="Johnson J."/>
            <person name="Nolan M."/>
            <person name="Tritt A."/>
            <person name="Barry K.W."/>
            <person name="Grigoriev I.V."/>
            <person name="Nagy L.G."/>
            <person name="Hibbett D."/>
            <person name="Henrissat B."/>
            <person name="Matheny P.B."/>
            <person name="Labbe J."/>
            <person name="Martin F.M."/>
        </authorList>
    </citation>
    <scope>NUCLEOTIDE SEQUENCE</scope>
    <source>
        <strain evidence="1">FP105234-sp</strain>
    </source>
</reference>
<organism evidence="1 2">
    <name type="scientific">Auriscalpium vulgare</name>
    <dbReference type="NCBI Taxonomy" id="40419"/>
    <lineage>
        <taxon>Eukaryota</taxon>
        <taxon>Fungi</taxon>
        <taxon>Dikarya</taxon>
        <taxon>Basidiomycota</taxon>
        <taxon>Agaricomycotina</taxon>
        <taxon>Agaricomycetes</taxon>
        <taxon>Russulales</taxon>
        <taxon>Auriscalpiaceae</taxon>
        <taxon>Auriscalpium</taxon>
    </lineage>
</organism>
<name>A0ACB8RAF8_9AGAM</name>
<keyword evidence="2" id="KW-1185">Reference proteome</keyword>